<keyword evidence="4" id="KW-0963">Cytoplasm</keyword>
<protein>
    <recommendedName>
        <fullName evidence="3">protein-L-isoaspartate(D-aspartate) O-methyltransferase</fullName>
        <ecNumber evidence="3">2.1.1.77</ecNumber>
    </recommendedName>
</protein>
<dbReference type="GO" id="GO:0004719">
    <property type="term" value="F:protein-L-isoaspartate (D-aspartate) O-methyltransferase activity"/>
    <property type="evidence" value="ECO:0007669"/>
    <property type="project" value="UniProtKB-EC"/>
</dbReference>
<accession>A0A9W6BFY2</accession>
<dbReference type="InterPro" id="IPR000682">
    <property type="entry name" value="PCMT"/>
</dbReference>
<comment type="subcellular location">
    <subcellularLocation>
        <location evidence="1">Cytoplasm</location>
    </subcellularLocation>
</comment>
<evidence type="ECO:0000256" key="1">
    <source>
        <dbReference type="ARBA" id="ARBA00004496"/>
    </source>
</evidence>
<dbReference type="Pfam" id="PF01135">
    <property type="entry name" value="PCMT"/>
    <property type="match status" value="1"/>
</dbReference>
<comment type="similarity">
    <text evidence="2">Belongs to the methyltransferase superfamily. L-isoaspartyl/D-aspartyl protein methyltransferase family.</text>
</comment>
<dbReference type="EC" id="2.1.1.77" evidence="3"/>
<dbReference type="Gene3D" id="3.40.50.150">
    <property type="entry name" value="Vaccinia Virus protein VP39"/>
    <property type="match status" value="1"/>
</dbReference>
<keyword evidence="7" id="KW-0949">S-adenosyl-L-methionine</keyword>
<dbReference type="EMBL" id="BRXU01000004">
    <property type="protein sequence ID" value="GLC51053.1"/>
    <property type="molecule type" value="Genomic_DNA"/>
</dbReference>
<evidence type="ECO:0000256" key="6">
    <source>
        <dbReference type="ARBA" id="ARBA00022679"/>
    </source>
</evidence>
<sequence>MEGHGANPDMTRLLTKLIDRGTLRTPAVAQTMAAVDRGLFVPEILASTRRAYEDQPLPIGYGQTISAPHMHATALELLSAQLQPGARVLDVGSGSGYLTACFGLMVSPGGKVLGVEVVPELALRSKRSLRQVVPPLMDDGTIRIEAGNVLSGLLQTEAPFDAIHVGAAAEQLPPDLVAKLAPGGRMVVPVGPHYATQVLTVVDKLAGPQAGAAAGHRGLAPHGPGEAAAPAAGWEGEGELGPRDIRVTKLMDVGYVPLVPDTDRGMGGPED</sequence>
<name>A0A9W6BFY2_9CHLO</name>
<dbReference type="SUPFAM" id="SSF53335">
    <property type="entry name" value="S-adenosyl-L-methionine-dependent methyltransferases"/>
    <property type="match status" value="1"/>
</dbReference>
<keyword evidence="5" id="KW-0489">Methyltransferase</keyword>
<feature type="compositionally biased region" description="Low complexity" evidence="8">
    <location>
        <begin position="218"/>
        <end position="234"/>
    </location>
</feature>
<evidence type="ECO:0000256" key="7">
    <source>
        <dbReference type="ARBA" id="ARBA00022691"/>
    </source>
</evidence>
<gene>
    <name evidence="9" type="primary">PLEST009849</name>
    <name evidence="9" type="ORF">PLESTB_000460900</name>
</gene>
<feature type="region of interest" description="Disordered" evidence="8">
    <location>
        <begin position="211"/>
        <end position="240"/>
    </location>
</feature>
<dbReference type="InterPro" id="IPR029063">
    <property type="entry name" value="SAM-dependent_MTases_sf"/>
</dbReference>
<dbReference type="Proteomes" id="UP001165080">
    <property type="component" value="Unassembled WGS sequence"/>
</dbReference>
<evidence type="ECO:0000313" key="9">
    <source>
        <dbReference type="EMBL" id="GLC51053.1"/>
    </source>
</evidence>
<keyword evidence="6" id="KW-0808">Transferase</keyword>
<keyword evidence="10" id="KW-1185">Reference proteome</keyword>
<dbReference type="GO" id="GO:0032259">
    <property type="term" value="P:methylation"/>
    <property type="evidence" value="ECO:0007669"/>
    <property type="project" value="UniProtKB-KW"/>
</dbReference>
<comment type="caution">
    <text evidence="9">The sequence shown here is derived from an EMBL/GenBank/DDBJ whole genome shotgun (WGS) entry which is preliminary data.</text>
</comment>
<evidence type="ECO:0000256" key="2">
    <source>
        <dbReference type="ARBA" id="ARBA00005369"/>
    </source>
</evidence>
<reference evidence="9 10" key="1">
    <citation type="journal article" date="2023" name="Commun. Biol.">
        <title>Reorganization of the ancestral sex-determining regions during the evolution of trioecy in Pleodorina starrii.</title>
        <authorList>
            <person name="Takahashi K."/>
            <person name="Suzuki S."/>
            <person name="Kawai-Toyooka H."/>
            <person name="Yamamoto K."/>
            <person name="Hamaji T."/>
            <person name="Ootsuki R."/>
            <person name="Yamaguchi H."/>
            <person name="Kawachi M."/>
            <person name="Higashiyama T."/>
            <person name="Nozaki H."/>
        </authorList>
    </citation>
    <scope>NUCLEOTIDE SEQUENCE [LARGE SCALE GENOMIC DNA]</scope>
    <source>
        <strain evidence="9 10">NIES-4479</strain>
    </source>
</reference>
<dbReference type="OrthoDB" id="73890at2759"/>
<evidence type="ECO:0000256" key="3">
    <source>
        <dbReference type="ARBA" id="ARBA00011890"/>
    </source>
</evidence>
<evidence type="ECO:0000313" key="10">
    <source>
        <dbReference type="Proteomes" id="UP001165080"/>
    </source>
</evidence>
<dbReference type="PANTHER" id="PTHR11579">
    <property type="entry name" value="PROTEIN-L-ISOASPARTATE O-METHYLTRANSFERASE"/>
    <property type="match status" value="1"/>
</dbReference>
<dbReference type="NCBIfam" id="TIGR00080">
    <property type="entry name" value="pimt"/>
    <property type="match status" value="1"/>
</dbReference>
<dbReference type="AlphaFoldDB" id="A0A9W6BFY2"/>
<evidence type="ECO:0000256" key="5">
    <source>
        <dbReference type="ARBA" id="ARBA00022603"/>
    </source>
</evidence>
<organism evidence="9 10">
    <name type="scientific">Pleodorina starrii</name>
    <dbReference type="NCBI Taxonomy" id="330485"/>
    <lineage>
        <taxon>Eukaryota</taxon>
        <taxon>Viridiplantae</taxon>
        <taxon>Chlorophyta</taxon>
        <taxon>core chlorophytes</taxon>
        <taxon>Chlorophyceae</taxon>
        <taxon>CS clade</taxon>
        <taxon>Chlamydomonadales</taxon>
        <taxon>Volvocaceae</taxon>
        <taxon>Pleodorina</taxon>
    </lineage>
</organism>
<proteinExistence type="inferred from homology"/>
<dbReference type="GO" id="GO:0005737">
    <property type="term" value="C:cytoplasm"/>
    <property type="evidence" value="ECO:0007669"/>
    <property type="project" value="UniProtKB-SubCell"/>
</dbReference>
<evidence type="ECO:0000256" key="4">
    <source>
        <dbReference type="ARBA" id="ARBA00022490"/>
    </source>
</evidence>
<evidence type="ECO:0000256" key="8">
    <source>
        <dbReference type="SAM" id="MobiDB-lite"/>
    </source>
</evidence>
<dbReference type="PANTHER" id="PTHR11579:SF0">
    <property type="entry name" value="PROTEIN-L-ISOASPARTATE(D-ASPARTATE) O-METHYLTRANSFERASE"/>
    <property type="match status" value="1"/>
</dbReference>
<dbReference type="CDD" id="cd02440">
    <property type="entry name" value="AdoMet_MTases"/>
    <property type="match status" value="1"/>
</dbReference>